<keyword evidence="2" id="KW-1185">Reference proteome</keyword>
<accession>A0ABX0G0V5</accession>
<dbReference type="EMBL" id="POVK01000046">
    <property type="protein sequence ID" value="NHA34974.1"/>
    <property type="molecule type" value="Genomic_DNA"/>
</dbReference>
<evidence type="ECO:0000313" key="2">
    <source>
        <dbReference type="Proteomes" id="UP000572988"/>
    </source>
</evidence>
<dbReference type="Proteomes" id="UP000572988">
    <property type="component" value="Unassembled WGS sequence"/>
</dbReference>
<evidence type="ECO:0008006" key="3">
    <source>
        <dbReference type="Google" id="ProtNLM"/>
    </source>
</evidence>
<protein>
    <recommendedName>
        <fullName evidence="3">XRE family transcriptional regulator</fullName>
    </recommendedName>
</protein>
<gene>
    <name evidence="1" type="ORF">C1O36_10915</name>
</gene>
<comment type="caution">
    <text evidence="1">The sequence shown here is derived from an EMBL/GenBank/DDBJ whole genome shotgun (WGS) entry which is preliminary data.</text>
</comment>
<reference evidence="1 2" key="1">
    <citation type="submission" date="2018-01" db="EMBL/GenBank/DDBJ databases">
        <title>Complete genome sequence of Staphylococcus Scheliferi isolated from human.</title>
        <authorList>
            <person name="Abouelkhair M.A."/>
            <person name="Bemis D.A."/>
            <person name="Kania S.A."/>
        </authorList>
    </citation>
    <scope>NUCLEOTIDE SEQUENCE [LARGE SCALE GENOMIC DNA]</scope>
    <source>
        <strain evidence="1 2">ATCC 43808</strain>
    </source>
</reference>
<name>A0ABX0G0V5_STASC</name>
<sequence>MTYKKRCALQKPELAEKFEINKTFYHKKEALRRFSIKDHLSAIYFGIEVPASFLNTFNKS</sequence>
<proteinExistence type="predicted"/>
<evidence type="ECO:0000313" key="1">
    <source>
        <dbReference type="EMBL" id="NHA34974.1"/>
    </source>
</evidence>
<organism evidence="1 2">
    <name type="scientific">Staphylococcus schleiferi</name>
    <dbReference type="NCBI Taxonomy" id="1295"/>
    <lineage>
        <taxon>Bacteria</taxon>
        <taxon>Bacillati</taxon>
        <taxon>Bacillota</taxon>
        <taxon>Bacilli</taxon>
        <taxon>Bacillales</taxon>
        <taxon>Staphylococcaceae</taxon>
        <taxon>Staphylococcus</taxon>
    </lineage>
</organism>